<evidence type="ECO:0000256" key="1">
    <source>
        <dbReference type="ARBA" id="ARBA00009431"/>
    </source>
</evidence>
<keyword evidence="4" id="KW-1185">Reference proteome</keyword>
<dbReference type="Gene3D" id="3.40.50.12670">
    <property type="match status" value="1"/>
</dbReference>
<feature type="region of interest" description="Disordered" evidence="2">
    <location>
        <begin position="98"/>
        <end position="140"/>
    </location>
</feature>
<protein>
    <submittedName>
        <fullName evidence="3">Uncharacterized protein</fullName>
    </submittedName>
</protein>
<proteinExistence type="inferred from homology"/>
<evidence type="ECO:0000313" key="3">
    <source>
        <dbReference type="EMBL" id="PKH89591.1"/>
    </source>
</evidence>
<dbReference type="InterPro" id="IPR001563">
    <property type="entry name" value="Peptidase_S10"/>
</dbReference>
<reference evidence="3 4" key="1">
    <citation type="submission" date="2017-11" db="EMBL/GenBank/DDBJ databases">
        <title>De-novo sequencing of pomegranate (Punica granatum L.) genome.</title>
        <authorList>
            <person name="Akparov Z."/>
            <person name="Amiraslanov A."/>
            <person name="Hajiyeva S."/>
            <person name="Abbasov M."/>
            <person name="Kaur K."/>
            <person name="Hamwieh A."/>
            <person name="Solovyev V."/>
            <person name="Salamov A."/>
            <person name="Braich B."/>
            <person name="Kosarev P."/>
            <person name="Mahmoud A."/>
            <person name="Hajiyev E."/>
            <person name="Babayeva S."/>
            <person name="Izzatullayeva V."/>
            <person name="Mammadov A."/>
            <person name="Mammadov A."/>
            <person name="Sharifova S."/>
            <person name="Ojaghi J."/>
            <person name="Eynullazada K."/>
            <person name="Bayramov B."/>
            <person name="Abdulazimova A."/>
            <person name="Shahmuradov I."/>
        </authorList>
    </citation>
    <scope>NUCLEOTIDE SEQUENCE [LARGE SCALE GENOMIC DNA]</scope>
    <source>
        <strain evidence="4">cv. AG2017</strain>
        <tissue evidence="3">Leaf</tissue>
    </source>
</reference>
<dbReference type="Pfam" id="PF00450">
    <property type="entry name" value="Peptidase_S10"/>
    <property type="match status" value="1"/>
</dbReference>
<gene>
    <name evidence="3" type="ORF">CRG98_049964</name>
</gene>
<feature type="compositionally biased region" description="Acidic residues" evidence="2">
    <location>
        <begin position="99"/>
        <end position="128"/>
    </location>
</feature>
<dbReference type="GO" id="GO:0006508">
    <property type="term" value="P:proteolysis"/>
    <property type="evidence" value="ECO:0007669"/>
    <property type="project" value="InterPro"/>
</dbReference>
<dbReference type="InterPro" id="IPR029058">
    <property type="entry name" value="AB_hydrolase_fold"/>
</dbReference>
<sequence>WGWTIEYEGPTFVTVRGAGHQVPTFAPKRSPQLIKHFPGRSEAAIFTLLVLASSSLHVAVASVEKKTLKPPDEGVTGGGLAAQPLGDHAVVGGGLVGVADEEDGDGGEAAEADGGEAAEADGGEEFREDGEGNGGDCLAS</sequence>
<name>A0A2I0H1E4_PUNGR</name>
<dbReference type="EMBL" id="PGOL01043963">
    <property type="protein sequence ID" value="PKH89591.1"/>
    <property type="molecule type" value="Genomic_DNA"/>
</dbReference>
<feature type="non-terminal residue" evidence="3">
    <location>
        <position position="1"/>
    </location>
</feature>
<accession>A0A2I0H1E4</accession>
<dbReference type="Proteomes" id="UP000233551">
    <property type="component" value="Unassembled WGS sequence"/>
</dbReference>
<dbReference type="SUPFAM" id="SSF53474">
    <property type="entry name" value="alpha/beta-Hydrolases"/>
    <property type="match status" value="1"/>
</dbReference>
<organism evidence="3 4">
    <name type="scientific">Punica granatum</name>
    <name type="common">Pomegranate</name>
    <dbReference type="NCBI Taxonomy" id="22663"/>
    <lineage>
        <taxon>Eukaryota</taxon>
        <taxon>Viridiplantae</taxon>
        <taxon>Streptophyta</taxon>
        <taxon>Embryophyta</taxon>
        <taxon>Tracheophyta</taxon>
        <taxon>Spermatophyta</taxon>
        <taxon>Magnoliopsida</taxon>
        <taxon>eudicotyledons</taxon>
        <taxon>Gunneridae</taxon>
        <taxon>Pentapetalae</taxon>
        <taxon>rosids</taxon>
        <taxon>malvids</taxon>
        <taxon>Myrtales</taxon>
        <taxon>Lythraceae</taxon>
        <taxon>Punica</taxon>
    </lineage>
</organism>
<dbReference type="GO" id="GO:0004185">
    <property type="term" value="F:serine-type carboxypeptidase activity"/>
    <property type="evidence" value="ECO:0007669"/>
    <property type="project" value="InterPro"/>
</dbReference>
<dbReference type="STRING" id="22663.A0A2I0H1E4"/>
<comment type="caution">
    <text evidence="3">The sequence shown here is derived from an EMBL/GenBank/DDBJ whole genome shotgun (WGS) entry which is preliminary data.</text>
</comment>
<comment type="similarity">
    <text evidence="1">Belongs to the peptidase S10 family.</text>
</comment>
<evidence type="ECO:0000256" key="2">
    <source>
        <dbReference type="SAM" id="MobiDB-lite"/>
    </source>
</evidence>
<evidence type="ECO:0000313" key="4">
    <source>
        <dbReference type="Proteomes" id="UP000233551"/>
    </source>
</evidence>
<dbReference type="AlphaFoldDB" id="A0A2I0H1E4"/>